<dbReference type="Gene3D" id="2.10.260.10">
    <property type="match status" value="1"/>
</dbReference>
<evidence type="ECO:0000313" key="1">
    <source>
        <dbReference type="EMBL" id="MBI4210912.1"/>
    </source>
</evidence>
<evidence type="ECO:0008006" key="3">
    <source>
        <dbReference type="Google" id="ProtNLM"/>
    </source>
</evidence>
<name>A0A8T3YMA3_9ARCH</name>
<organism evidence="1 2">
    <name type="scientific">Candidatus Iainarchaeum sp</name>
    <dbReference type="NCBI Taxonomy" id="3101447"/>
    <lineage>
        <taxon>Archaea</taxon>
        <taxon>Candidatus Iainarchaeota</taxon>
        <taxon>Candidatus Iainarchaeia</taxon>
        <taxon>Candidatus Iainarchaeales</taxon>
        <taxon>Candidatus Iainarchaeaceae</taxon>
        <taxon>Candidatus Iainarchaeum</taxon>
    </lineage>
</organism>
<dbReference type="SUPFAM" id="SSF89447">
    <property type="entry name" value="AbrB/MazE/MraZ-like"/>
    <property type="match status" value="1"/>
</dbReference>
<reference evidence="1" key="1">
    <citation type="submission" date="2020-07" db="EMBL/GenBank/DDBJ databases">
        <title>Huge and variable diversity of episymbiotic CPR bacteria and DPANN archaea in groundwater ecosystems.</title>
        <authorList>
            <person name="He C.Y."/>
            <person name="Keren R."/>
            <person name="Whittaker M."/>
            <person name="Farag I.F."/>
            <person name="Doudna J."/>
            <person name="Cate J.H.D."/>
            <person name="Banfield J.F."/>
        </authorList>
    </citation>
    <scope>NUCLEOTIDE SEQUENCE</scope>
    <source>
        <strain evidence="1">NC_groundwater_1296_Ag_S-0.2um_52_80</strain>
    </source>
</reference>
<dbReference type="InterPro" id="IPR037914">
    <property type="entry name" value="SpoVT-AbrB_sf"/>
</dbReference>
<sequence>MGMALFETKVRQVGTSLGVLLPGNIVEANKLSRGEIVQITILKKDHKLIDKLFGSATGVKPYKRDRNDRVL</sequence>
<dbReference type="Proteomes" id="UP000732298">
    <property type="component" value="Unassembled WGS sequence"/>
</dbReference>
<proteinExistence type="predicted"/>
<dbReference type="AlphaFoldDB" id="A0A8T3YMA3"/>
<protein>
    <recommendedName>
        <fullName evidence="3">AbrB/MazE/SpoVT family DNA-binding domain-containing protein</fullName>
    </recommendedName>
</protein>
<dbReference type="EMBL" id="JACQPB010000050">
    <property type="protein sequence ID" value="MBI4210912.1"/>
    <property type="molecule type" value="Genomic_DNA"/>
</dbReference>
<comment type="caution">
    <text evidence="1">The sequence shown here is derived from an EMBL/GenBank/DDBJ whole genome shotgun (WGS) entry which is preliminary data.</text>
</comment>
<accession>A0A8T3YMA3</accession>
<gene>
    <name evidence="1" type="ORF">HY544_05425</name>
</gene>
<evidence type="ECO:0000313" key="2">
    <source>
        <dbReference type="Proteomes" id="UP000732298"/>
    </source>
</evidence>